<name>A0AAD6YMH8_9AGAR</name>
<dbReference type="AlphaFoldDB" id="A0AAD6YMH8"/>
<sequence>MAKCERRRASSRRIDMHLLVVMHSTALALWVQTLQVPVLRTTPIVAGMVAYPTCLVGVTLPSADFAWAIDISGSILGRRYSQLSMRNRIICCSRTDLMHVLPAAHASRRAAACTWAWHGVLHTAAAADYDDVHSVGRPAWTLTPFGRQLHNGLGSMTARGRGSGSRAPGYLHLSHCQPAMRMSYSDLAPGKHAHMRHPYASVGDNAARTDISSDAELEVEI</sequence>
<dbReference type="EMBL" id="JARJCW010000006">
    <property type="protein sequence ID" value="KAJ7223588.1"/>
    <property type="molecule type" value="Genomic_DNA"/>
</dbReference>
<evidence type="ECO:0000313" key="2">
    <source>
        <dbReference type="Proteomes" id="UP001219525"/>
    </source>
</evidence>
<comment type="caution">
    <text evidence="1">The sequence shown here is derived from an EMBL/GenBank/DDBJ whole genome shotgun (WGS) entry which is preliminary data.</text>
</comment>
<proteinExistence type="predicted"/>
<reference evidence="1" key="1">
    <citation type="submission" date="2023-03" db="EMBL/GenBank/DDBJ databases">
        <title>Massive genome expansion in bonnet fungi (Mycena s.s.) driven by repeated elements and novel gene families across ecological guilds.</title>
        <authorList>
            <consortium name="Lawrence Berkeley National Laboratory"/>
            <person name="Harder C.B."/>
            <person name="Miyauchi S."/>
            <person name="Viragh M."/>
            <person name="Kuo A."/>
            <person name="Thoen E."/>
            <person name="Andreopoulos B."/>
            <person name="Lu D."/>
            <person name="Skrede I."/>
            <person name="Drula E."/>
            <person name="Henrissat B."/>
            <person name="Morin E."/>
            <person name="Kohler A."/>
            <person name="Barry K."/>
            <person name="LaButti K."/>
            <person name="Morin E."/>
            <person name="Salamov A."/>
            <person name="Lipzen A."/>
            <person name="Mereny Z."/>
            <person name="Hegedus B."/>
            <person name="Baldrian P."/>
            <person name="Stursova M."/>
            <person name="Weitz H."/>
            <person name="Taylor A."/>
            <person name="Grigoriev I.V."/>
            <person name="Nagy L.G."/>
            <person name="Martin F."/>
            <person name="Kauserud H."/>
        </authorList>
    </citation>
    <scope>NUCLEOTIDE SEQUENCE</scope>
    <source>
        <strain evidence="1">9144</strain>
    </source>
</reference>
<dbReference type="Proteomes" id="UP001219525">
    <property type="component" value="Unassembled WGS sequence"/>
</dbReference>
<keyword evidence="2" id="KW-1185">Reference proteome</keyword>
<gene>
    <name evidence="1" type="ORF">GGX14DRAFT_387896</name>
</gene>
<accession>A0AAD6YMH8</accession>
<evidence type="ECO:0000313" key="1">
    <source>
        <dbReference type="EMBL" id="KAJ7223588.1"/>
    </source>
</evidence>
<organism evidence="1 2">
    <name type="scientific">Mycena pura</name>
    <dbReference type="NCBI Taxonomy" id="153505"/>
    <lineage>
        <taxon>Eukaryota</taxon>
        <taxon>Fungi</taxon>
        <taxon>Dikarya</taxon>
        <taxon>Basidiomycota</taxon>
        <taxon>Agaricomycotina</taxon>
        <taxon>Agaricomycetes</taxon>
        <taxon>Agaricomycetidae</taxon>
        <taxon>Agaricales</taxon>
        <taxon>Marasmiineae</taxon>
        <taxon>Mycenaceae</taxon>
        <taxon>Mycena</taxon>
    </lineage>
</organism>
<protein>
    <submittedName>
        <fullName evidence="1">Uncharacterized protein</fullName>
    </submittedName>
</protein>